<proteinExistence type="predicted"/>
<dbReference type="AlphaFoldDB" id="A0A8H5ZS03"/>
<protein>
    <submittedName>
        <fullName evidence="1">Uncharacterized protein</fullName>
    </submittedName>
</protein>
<accession>A0A8H5ZS03</accession>
<evidence type="ECO:0000313" key="2">
    <source>
        <dbReference type="Proteomes" id="UP000541154"/>
    </source>
</evidence>
<name>A0A8H5ZS03_PETAA</name>
<reference evidence="1 2" key="1">
    <citation type="submission" date="2019-04" db="EMBL/GenBank/DDBJ databases">
        <title>Aspergillus burnettii sp. nov., novel species from soil in southeast Queensland.</title>
        <authorList>
            <person name="Gilchrist C.L.M."/>
            <person name="Pitt J.I."/>
            <person name="Lange L."/>
            <person name="Lacey H.J."/>
            <person name="Vuong D."/>
            <person name="Midgley D.J."/>
            <person name="Greenfield P."/>
            <person name="Bradbury M."/>
            <person name="Lacey E."/>
            <person name="Busk P.K."/>
            <person name="Pilgaard B."/>
            <person name="Chooi Y.H."/>
            <person name="Piggott A.M."/>
        </authorList>
    </citation>
    <scope>NUCLEOTIDE SEQUENCE [LARGE SCALE GENOMIC DNA]</scope>
    <source>
        <strain evidence="1 2">FRR 5400</strain>
    </source>
</reference>
<sequence>MQPGLPQGKENQFRCEDALKLKNVVTQFHELPYRTRAMENAHNQVLLTEATAYIRGTVLNHLIKSEATNIKDLAFDLLLQSEDAAEKPLKIYRNCMAP</sequence>
<gene>
    <name evidence="1" type="ORF">ETB97_008476</name>
</gene>
<dbReference type="EMBL" id="SPNV01000388">
    <property type="protein sequence ID" value="KAF5855758.1"/>
    <property type="molecule type" value="Genomic_DNA"/>
</dbReference>
<keyword evidence="2" id="KW-1185">Reference proteome</keyword>
<comment type="caution">
    <text evidence="1">The sequence shown here is derived from an EMBL/GenBank/DDBJ whole genome shotgun (WGS) entry which is preliminary data.</text>
</comment>
<evidence type="ECO:0000313" key="1">
    <source>
        <dbReference type="EMBL" id="KAF5855758.1"/>
    </source>
</evidence>
<organism evidence="1 2">
    <name type="scientific">Petromyces alliaceus</name>
    <name type="common">Aspergillus alliaceus</name>
    <dbReference type="NCBI Taxonomy" id="209559"/>
    <lineage>
        <taxon>Eukaryota</taxon>
        <taxon>Fungi</taxon>
        <taxon>Dikarya</taxon>
        <taxon>Ascomycota</taxon>
        <taxon>Pezizomycotina</taxon>
        <taxon>Eurotiomycetes</taxon>
        <taxon>Eurotiomycetidae</taxon>
        <taxon>Eurotiales</taxon>
        <taxon>Aspergillaceae</taxon>
        <taxon>Aspergillus</taxon>
        <taxon>Aspergillus subgen. Circumdati</taxon>
    </lineage>
</organism>
<dbReference type="Proteomes" id="UP000541154">
    <property type="component" value="Unassembled WGS sequence"/>
</dbReference>